<gene>
    <name evidence="14" type="ORF">IscW_ISCW011379</name>
</gene>
<evidence type="ECO:0000256" key="8">
    <source>
        <dbReference type="ARBA" id="ARBA00064576"/>
    </source>
</evidence>
<keyword evidence="6" id="KW-0234">DNA repair</keyword>
<reference evidence="15" key="2">
    <citation type="submission" date="2020-05" db="UniProtKB">
        <authorList>
            <consortium name="EnsemblMetazoa"/>
        </authorList>
    </citation>
    <scope>IDENTIFICATION</scope>
    <source>
        <strain evidence="15">wikel</strain>
    </source>
</reference>
<evidence type="ECO:0000313" key="16">
    <source>
        <dbReference type="Proteomes" id="UP000001555"/>
    </source>
</evidence>
<dbReference type="GO" id="GO:0000439">
    <property type="term" value="C:transcription factor TFIIH core complex"/>
    <property type="evidence" value="ECO:0007669"/>
    <property type="project" value="InterPro"/>
</dbReference>
<keyword evidence="4" id="KW-0805">Transcription regulation</keyword>
<dbReference type="Gene3D" id="3.30.70.2610">
    <property type="match status" value="1"/>
</dbReference>
<dbReference type="AlphaFoldDB" id="B7Q7T8"/>
<dbReference type="InParanoid" id="B7Q7T8"/>
<dbReference type="InterPro" id="IPR004598">
    <property type="entry name" value="TFIIH_p52/Tfb2"/>
</dbReference>
<dbReference type="Pfam" id="PF18307">
    <property type="entry name" value="Tfb2_C"/>
    <property type="match status" value="1"/>
</dbReference>
<dbReference type="Proteomes" id="UP000001555">
    <property type="component" value="Unassembled WGS sequence"/>
</dbReference>
<protein>
    <recommendedName>
        <fullName evidence="9">General transcription factor IIH subunit 4</fullName>
    </recommendedName>
    <alternativeName>
        <fullName evidence="12">Basic transcription factor 2 52 kDa subunit</fullName>
    </alternativeName>
    <alternativeName>
        <fullName evidence="10">General transcription factor IIH polypeptide 4</fullName>
    </alternativeName>
    <alternativeName>
        <fullName evidence="11">TFIIH basal transcription factor complex p52 subunit</fullName>
    </alternativeName>
</protein>
<comment type="subunit">
    <text evidence="8">Component of the 7-subunit TFIIH core complex composed of XPB/ERCC3, XPD/ERCC2, GTF2H1, GTF2H2, GTF2H3, GTF2H4 and GTF2H5, which is active in NER. The core complex associates with the 3-subunit CDK-activating kinase (CAK) module composed of CCNH/cyclin H, CDK7 and MNAT1 to form the 10-subunit holoenzyme (holo-TFIIH) active in transcription. Part of TBP-based Pol II pre-initiation complex (PIC), in which Pol II core assembles with general transcription factors and other specific initiation factors including GTF2E1, GTF2E2, GTF2F1, GTF2F2, TCEA1, ERCC2, ERCC3, GTF2H2, GTF2H3, GTF2H4, GTF2H5, GTF2A1, GTF2A2, GTF2B and TBP; this large multi-subunit PIC complex mediates DNA unwinding and targets Pol II core to the transcription start site where the first phosphodiester bond forms.</text>
</comment>
<evidence type="ECO:0000256" key="6">
    <source>
        <dbReference type="ARBA" id="ARBA00023204"/>
    </source>
</evidence>
<dbReference type="GO" id="GO:0001671">
    <property type="term" value="F:ATPase activator activity"/>
    <property type="evidence" value="ECO:0007669"/>
    <property type="project" value="InterPro"/>
</dbReference>
<evidence type="ECO:0000256" key="12">
    <source>
        <dbReference type="ARBA" id="ARBA00083797"/>
    </source>
</evidence>
<feature type="domain" description="Transcription factor Tfb2 C-terminal" evidence="13">
    <location>
        <begin position="2"/>
        <end position="69"/>
    </location>
</feature>
<dbReference type="VEuPathDB" id="VectorBase:ISCP_016189"/>
<dbReference type="HOGENOM" id="CLU_2673865_0_0_1"/>
<evidence type="ECO:0000256" key="2">
    <source>
        <dbReference type="ARBA" id="ARBA00007132"/>
    </source>
</evidence>
<organism>
    <name type="scientific">Ixodes scapularis</name>
    <name type="common">Black-legged tick</name>
    <name type="synonym">Deer tick</name>
    <dbReference type="NCBI Taxonomy" id="6945"/>
    <lineage>
        <taxon>Eukaryota</taxon>
        <taxon>Metazoa</taxon>
        <taxon>Ecdysozoa</taxon>
        <taxon>Arthropoda</taxon>
        <taxon>Chelicerata</taxon>
        <taxon>Arachnida</taxon>
        <taxon>Acari</taxon>
        <taxon>Parasitiformes</taxon>
        <taxon>Ixodida</taxon>
        <taxon>Ixodoidea</taxon>
        <taxon>Ixodidae</taxon>
        <taxon>Ixodinae</taxon>
        <taxon>Ixodes</taxon>
    </lineage>
</organism>
<dbReference type="EnsemblMetazoa" id="ISCW011379-RA">
    <property type="protein sequence ID" value="ISCW011379-PA"/>
    <property type="gene ID" value="ISCW011379"/>
</dbReference>
<keyword evidence="7" id="KW-0539">Nucleus</keyword>
<reference evidence="14 16" key="1">
    <citation type="submission" date="2008-03" db="EMBL/GenBank/DDBJ databases">
        <title>Annotation of Ixodes scapularis.</title>
        <authorList>
            <consortium name="Ixodes scapularis Genome Project Consortium"/>
            <person name="Caler E."/>
            <person name="Hannick L.I."/>
            <person name="Bidwell S."/>
            <person name="Joardar V."/>
            <person name="Thiagarajan M."/>
            <person name="Amedeo P."/>
            <person name="Galinsky K.J."/>
            <person name="Schobel S."/>
            <person name="Inman J."/>
            <person name="Hostetler J."/>
            <person name="Miller J."/>
            <person name="Hammond M."/>
            <person name="Megy K."/>
            <person name="Lawson D."/>
            <person name="Kodira C."/>
            <person name="Sutton G."/>
            <person name="Meyer J."/>
            <person name="Hill C.A."/>
            <person name="Birren B."/>
            <person name="Nene V."/>
            <person name="Collins F."/>
            <person name="Alarcon-Chaidez F."/>
            <person name="Wikel S."/>
            <person name="Strausberg R."/>
        </authorList>
    </citation>
    <scope>NUCLEOTIDE SEQUENCE [LARGE SCALE GENOMIC DNA]</scope>
    <source>
        <strain evidence="16">Wikel</strain>
        <strain evidence="14">Wikel colony</strain>
    </source>
</reference>
<dbReference type="InterPro" id="IPR040662">
    <property type="entry name" value="Tfb2_C"/>
</dbReference>
<evidence type="ECO:0000256" key="11">
    <source>
        <dbReference type="ARBA" id="ARBA00078092"/>
    </source>
</evidence>
<dbReference type="PANTHER" id="PTHR13152:SF0">
    <property type="entry name" value="GENERAL TRANSCRIPTION FACTOR IIH SUBUNIT 4"/>
    <property type="match status" value="1"/>
</dbReference>
<evidence type="ECO:0000256" key="7">
    <source>
        <dbReference type="ARBA" id="ARBA00023242"/>
    </source>
</evidence>
<dbReference type="STRING" id="6945.B7Q7T8"/>
<evidence type="ECO:0000256" key="5">
    <source>
        <dbReference type="ARBA" id="ARBA00023163"/>
    </source>
</evidence>
<evidence type="ECO:0000313" key="14">
    <source>
        <dbReference type="EMBL" id="EEC14910.1"/>
    </source>
</evidence>
<dbReference type="GO" id="GO:0006366">
    <property type="term" value="P:transcription by RNA polymerase II"/>
    <property type="evidence" value="ECO:0007669"/>
    <property type="project" value="UniProtKB-ARBA"/>
</dbReference>
<dbReference type="EMBL" id="ABJB010655137">
    <property type="status" value="NOT_ANNOTATED_CDS"/>
    <property type="molecule type" value="Genomic_DNA"/>
</dbReference>
<name>B7Q7T8_IXOSC</name>
<evidence type="ECO:0000256" key="9">
    <source>
        <dbReference type="ARBA" id="ARBA00070130"/>
    </source>
</evidence>
<evidence type="ECO:0000256" key="4">
    <source>
        <dbReference type="ARBA" id="ARBA00023015"/>
    </source>
</evidence>
<keyword evidence="3" id="KW-0227">DNA damage</keyword>
<evidence type="ECO:0000259" key="13">
    <source>
        <dbReference type="Pfam" id="PF18307"/>
    </source>
</evidence>
<evidence type="ECO:0000256" key="10">
    <source>
        <dbReference type="ARBA" id="ARBA00077679"/>
    </source>
</evidence>
<proteinExistence type="inferred from homology"/>
<accession>B7Q7T8</accession>
<keyword evidence="16" id="KW-1185">Reference proteome</keyword>
<dbReference type="FunFam" id="3.30.70.2610:FF:000001">
    <property type="entry name" value="General transcription factor IIH subunit 4"/>
    <property type="match status" value="1"/>
</dbReference>
<dbReference type="PANTHER" id="PTHR13152">
    <property type="entry name" value="TFIIH, POLYPEPTIDE 4"/>
    <property type="match status" value="1"/>
</dbReference>
<keyword evidence="5" id="KW-0804">Transcription</keyword>
<evidence type="ECO:0000256" key="1">
    <source>
        <dbReference type="ARBA" id="ARBA00004123"/>
    </source>
</evidence>
<dbReference type="VEuPathDB" id="VectorBase:ISCI011379"/>
<comment type="subcellular location">
    <subcellularLocation>
        <location evidence="1">Nucleus</location>
    </subcellularLocation>
</comment>
<sequence>MDQLRLWELERDRFNFREGVLYSQFISQSDFQLLRNYASDLGVLIWDNPSKRVMVVNRNGHDEVKRFWKRHRQDH</sequence>
<dbReference type="VEuPathDB" id="VectorBase:ISCW011379"/>
<dbReference type="GO" id="GO:0006289">
    <property type="term" value="P:nucleotide-excision repair"/>
    <property type="evidence" value="ECO:0007669"/>
    <property type="project" value="InterPro"/>
</dbReference>
<dbReference type="EMBL" id="DS877692">
    <property type="protein sequence ID" value="EEC14910.1"/>
    <property type="molecule type" value="Genomic_DNA"/>
</dbReference>
<evidence type="ECO:0000256" key="3">
    <source>
        <dbReference type="ARBA" id="ARBA00022763"/>
    </source>
</evidence>
<comment type="similarity">
    <text evidence="2">Belongs to the TFB2 family.</text>
</comment>
<dbReference type="OrthoDB" id="364513at2759"/>
<dbReference type="PaxDb" id="6945-B7Q7T8"/>
<evidence type="ECO:0000313" key="15">
    <source>
        <dbReference type="EnsemblMetazoa" id="ISCW011379-PA"/>
    </source>
</evidence>